<dbReference type="PANTHER" id="PTHR42760">
    <property type="entry name" value="SHORT-CHAIN DEHYDROGENASES/REDUCTASES FAMILY MEMBER"/>
    <property type="match status" value="1"/>
</dbReference>
<accession>A0ABV2SZ24</accession>
<dbReference type="InterPro" id="IPR002347">
    <property type="entry name" value="SDR_fam"/>
</dbReference>
<protein>
    <submittedName>
        <fullName evidence="3">SDR family oxidoreductase</fullName>
    </submittedName>
</protein>
<dbReference type="Pfam" id="PF13561">
    <property type="entry name" value="adh_short_C2"/>
    <property type="match status" value="1"/>
</dbReference>
<gene>
    <name evidence="3" type="ORF">ABR189_01515</name>
</gene>
<dbReference type="SUPFAM" id="SSF51735">
    <property type="entry name" value="NAD(P)-binding Rossmann-fold domains"/>
    <property type="match status" value="1"/>
</dbReference>
<dbReference type="PRINTS" id="PR00081">
    <property type="entry name" value="GDHRDH"/>
</dbReference>
<evidence type="ECO:0000256" key="1">
    <source>
        <dbReference type="ARBA" id="ARBA00006484"/>
    </source>
</evidence>
<proteinExistence type="inferred from homology"/>
<comment type="caution">
    <text evidence="3">The sequence shown here is derived from an EMBL/GenBank/DDBJ whole genome shotgun (WGS) entry which is preliminary data.</text>
</comment>
<organism evidence="3 4">
    <name type="scientific">Chitinophaga defluvii</name>
    <dbReference type="NCBI Taxonomy" id="3163343"/>
    <lineage>
        <taxon>Bacteria</taxon>
        <taxon>Pseudomonadati</taxon>
        <taxon>Bacteroidota</taxon>
        <taxon>Chitinophagia</taxon>
        <taxon>Chitinophagales</taxon>
        <taxon>Chitinophagaceae</taxon>
        <taxon>Chitinophaga</taxon>
    </lineage>
</organism>
<evidence type="ECO:0000313" key="3">
    <source>
        <dbReference type="EMBL" id="MET6996021.1"/>
    </source>
</evidence>
<sequence>MEHAYHNLFGVQDKEIWVIGGAGYLGQATVSLLAAGGAKVLCADLEQRADSFLKTAALENNVTPATLDVRDENAIKQFVAHQVNSRGVPHGLVNLTYTSTAKSMEELTGQDFDDANHGGLTATFLLAREVGREMVKAGRGSLVLFSSIYGSVSPDPAVYEAPMNKNPVEYGVGKAGIIQLTRYLAVHWGKAQIRCNCISPGPFPNPRVQEEHTGFVDRLRRKVPMNRVGQPAEIAGAVAFLLSDAAAYITGQNLFVDGGWSSW</sequence>
<dbReference type="InterPro" id="IPR036291">
    <property type="entry name" value="NAD(P)-bd_dom_sf"/>
</dbReference>
<keyword evidence="4" id="KW-1185">Reference proteome</keyword>
<dbReference type="Proteomes" id="UP001549749">
    <property type="component" value="Unassembled WGS sequence"/>
</dbReference>
<name>A0ABV2SZ24_9BACT</name>
<dbReference type="EMBL" id="JBEXAC010000001">
    <property type="protein sequence ID" value="MET6996021.1"/>
    <property type="molecule type" value="Genomic_DNA"/>
</dbReference>
<keyword evidence="2" id="KW-0560">Oxidoreductase</keyword>
<evidence type="ECO:0000313" key="4">
    <source>
        <dbReference type="Proteomes" id="UP001549749"/>
    </source>
</evidence>
<reference evidence="3 4" key="1">
    <citation type="submission" date="2024-06" db="EMBL/GenBank/DDBJ databases">
        <title>Chitinophaga defluvii sp. nov., isolated from municipal sewage.</title>
        <authorList>
            <person name="Zhang L."/>
        </authorList>
    </citation>
    <scope>NUCLEOTIDE SEQUENCE [LARGE SCALE GENOMIC DNA]</scope>
    <source>
        <strain evidence="3 4">H8</strain>
    </source>
</reference>
<dbReference type="RefSeq" id="WP_354658668.1">
    <property type="nucleotide sequence ID" value="NZ_JBEXAC010000001.1"/>
</dbReference>
<comment type="similarity">
    <text evidence="1">Belongs to the short-chain dehydrogenases/reductases (SDR) family.</text>
</comment>
<evidence type="ECO:0000256" key="2">
    <source>
        <dbReference type="ARBA" id="ARBA00023002"/>
    </source>
</evidence>
<dbReference type="PANTHER" id="PTHR42760:SF133">
    <property type="entry name" value="3-OXOACYL-[ACYL-CARRIER-PROTEIN] REDUCTASE"/>
    <property type="match status" value="1"/>
</dbReference>
<dbReference type="Gene3D" id="3.40.50.720">
    <property type="entry name" value="NAD(P)-binding Rossmann-like Domain"/>
    <property type="match status" value="1"/>
</dbReference>